<organism evidence="10 11">
    <name type="scientific">Candidatus Aquarickettsia rohweri</name>
    <dbReference type="NCBI Taxonomy" id="2602574"/>
    <lineage>
        <taxon>Bacteria</taxon>
        <taxon>Pseudomonadati</taxon>
        <taxon>Pseudomonadota</taxon>
        <taxon>Alphaproteobacteria</taxon>
        <taxon>Rickettsiales</taxon>
        <taxon>Candidatus Midichloriaceae</taxon>
        <taxon>Candidatus Aquarickettsia</taxon>
    </lineage>
</organism>
<evidence type="ECO:0000256" key="8">
    <source>
        <dbReference type="HAMAP-Rule" id="MF_00387"/>
    </source>
</evidence>
<keyword evidence="3 8" id="KW-0441">Lipid A biosynthesis</keyword>
<dbReference type="Pfam" id="PF00132">
    <property type="entry name" value="Hexapep"/>
    <property type="match status" value="2"/>
</dbReference>
<dbReference type="InterPro" id="IPR011004">
    <property type="entry name" value="Trimer_LpxA-like_sf"/>
</dbReference>
<dbReference type="OrthoDB" id="9807278at2"/>
<dbReference type="CDD" id="cd03351">
    <property type="entry name" value="LbH_UDP-GlcNAc_AT"/>
    <property type="match status" value="1"/>
</dbReference>
<dbReference type="UniPathway" id="UPA00359">
    <property type="reaction ID" value="UER00477"/>
</dbReference>
<dbReference type="InterPro" id="IPR037157">
    <property type="entry name" value="Acetyltransf_C_sf"/>
</dbReference>
<evidence type="ECO:0000256" key="7">
    <source>
        <dbReference type="ARBA" id="ARBA00023315"/>
    </source>
</evidence>
<accession>A0A3R9XPP5</accession>
<sequence length="267" mass="29322">MIHKTAIIQKGAKIHSNVEIGPYCCIGHNVELAEGVKLHAHVCIDGITYIGENTEIFPFASIGYNPQDLKYSGENSKVIIGKNNIIREYCTINTGTKHGNMKTVIGNNCLLMINSHIAHDCIVGDNVILANNATLGGHVIIDDNAIIGGLSAIHQFVRVGKFAIIGGVSAVVENVVPFASVSGDRAKIIGINIIGMKRNNYSKSSIIKVKKVFKEIFSKNNNINFNEKIKAVENNHIDNESLEIIKFLKNDNKRGFCMPNKNWLLDE</sequence>
<comment type="subunit">
    <text evidence="8">Homotrimer.</text>
</comment>
<keyword evidence="6 8" id="KW-0443">Lipid metabolism</keyword>
<dbReference type="Gene3D" id="2.160.10.10">
    <property type="entry name" value="Hexapeptide repeat proteins"/>
    <property type="match status" value="1"/>
</dbReference>
<dbReference type="Pfam" id="PF13720">
    <property type="entry name" value="Acetyltransf_11"/>
    <property type="match status" value="1"/>
</dbReference>
<comment type="pathway">
    <text evidence="8">Glycolipid biosynthesis; lipid IV(A) biosynthesis; lipid IV(A) from (3R)-3-hydroxytetradecanoyl-[acyl-carrier-protein] and UDP-N-acetyl-alpha-D-glucosamine: step 1/6.</text>
</comment>
<dbReference type="GO" id="GO:0008780">
    <property type="term" value="F:acyl-[acyl-carrier-protein]-UDP-N-acetylglucosamine O-acyltransferase activity"/>
    <property type="evidence" value="ECO:0007669"/>
    <property type="project" value="UniProtKB-UniRule"/>
</dbReference>
<dbReference type="PIRSF" id="PIRSF000456">
    <property type="entry name" value="UDP-GlcNAc_acltr"/>
    <property type="match status" value="1"/>
</dbReference>
<dbReference type="SUPFAM" id="SSF51161">
    <property type="entry name" value="Trimeric LpxA-like enzymes"/>
    <property type="match status" value="1"/>
</dbReference>
<keyword evidence="4 8" id="KW-0808">Transferase</keyword>
<name>A0A3R9XPP5_9RICK</name>
<keyword evidence="5 8" id="KW-0677">Repeat</keyword>
<dbReference type="PANTHER" id="PTHR43480">
    <property type="entry name" value="ACYL-[ACYL-CARRIER-PROTEIN]--UDP-N-ACETYLGLUCOSAMINE O-ACYLTRANSFERASE"/>
    <property type="match status" value="1"/>
</dbReference>
<dbReference type="AlphaFoldDB" id="A0A3R9XPP5"/>
<dbReference type="EC" id="2.3.1.129" evidence="8"/>
<comment type="subcellular location">
    <subcellularLocation>
        <location evidence="8">Cytoplasm</location>
    </subcellularLocation>
</comment>
<dbReference type="InterPro" id="IPR010137">
    <property type="entry name" value="Lipid_A_LpxA"/>
</dbReference>
<dbReference type="RefSeq" id="WP_126044794.1">
    <property type="nucleotide sequence ID" value="NZ_RXFM01000044.1"/>
</dbReference>
<dbReference type="PANTHER" id="PTHR43480:SF1">
    <property type="entry name" value="ACYL-[ACYL-CARRIER-PROTEIN]--UDP-N-ACETYLGLUCOSAMINE O-ACYLTRANSFERASE, MITOCHONDRIAL-RELATED"/>
    <property type="match status" value="1"/>
</dbReference>
<comment type="function">
    <text evidence="8">Involved in the biosynthesis of lipid A, a phosphorylated glycolipid that anchors the lipopolysaccharide to the outer membrane of the cell.</text>
</comment>
<dbReference type="InterPro" id="IPR001451">
    <property type="entry name" value="Hexapep"/>
</dbReference>
<dbReference type="GO" id="GO:0016020">
    <property type="term" value="C:membrane"/>
    <property type="evidence" value="ECO:0007669"/>
    <property type="project" value="GOC"/>
</dbReference>
<dbReference type="Gene3D" id="1.20.1180.10">
    <property type="entry name" value="Udp N-acetylglucosamine O-acyltransferase, C-terminal domain"/>
    <property type="match status" value="1"/>
</dbReference>
<evidence type="ECO:0000256" key="3">
    <source>
        <dbReference type="ARBA" id="ARBA00022556"/>
    </source>
</evidence>
<evidence type="ECO:0000256" key="4">
    <source>
        <dbReference type="ARBA" id="ARBA00022679"/>
    </source>
</evidence>
<keyword evidence="2 8" id="KW-0444">Lipid biosynthesis</keyword>
<evidence type="ECO:0000259" key="9">
    <source>
        <dbReference type="Pfam" id="PF13720"/>
    </source>
</evidence>
<evidence type="ECO:0000256" key="1">
    <source>
        <dbReference type="ARBA" id="ARBA00022490"/>
    </source>
</evidence>
<comment type="similarity">
    <text evidence="8">Belongs to the transferase hexapeptide repeat family. LpxA subfamily.</text>
</comment>
<evidence type="ECO:0000313" key="10">
    <source>
        <dbReference type="EMBL" id="RST66234.1"/>
    </source>
</evidence>
<dbReference type="EMBL" id="RXFM01000044">
    <property type="protein sequence ID" value="RST66234.1"/>
    <property type="molecule type" value="Genomic_DNA"/>
</dbReference>
<keyword evidence="1 8" id="KW-0963">Cytoplasm</keyword>
<evidence type="ECO:0000256" key="6">
    <source>
        <dbReference type="ARBA" id="ARBA00023098"/>
    </source>
</evidence>
<dbReference type="InterPro" id="IPR018357">
    <property type="entry name" value="Hexapep_transf_CS"/>
</dbReference>
<dbReference type="InterPro" id="IPR029098">
    <property type="entry name" value="Acetyltransf_C"/>
</dbReference>
<dbReference type="NCBIfam" id="NF003657">
    <property type="entry name" value="PRK05289.1"/>
    <property type="match status" value="1"/>
</dbReference>
<dbReference type="PROSITE" id="PS00101">
    <property type="entry name" value="HEXAPEP_TRANSFERASES"/>
    <property type="match status" value="1"/>
</dbReference>
<dbReference type="HAMAP" id="MF_00387">
    <property type="entry name" value="LpxA"/>
    <property type="match status" value="1"/>
</dbReference>
<protein>
    <recommendedName>
        <fullName evidence="8">Acyl-[acyl-carrier-protein]--UDP-N-acetylglucosamine O-acyltransferase</fullName>
        <shortName evidence="8">UDP-N-acetylglucosamine acyltransferase</shortName>
        <ecNumber evidence="8">2.3.1.129</ecNumber>
    </recommendedName>
</protein>
<reference evidence="11" key="1">
    <citation type="submission" date="2018-11" db="EMBL/GenBank/DDBJ databases">
        <title>Phylogenetic, genomic, and biogeographic characterization of a novel and ubiquitous marine invertebrate-associated Rickettsiales parasite, Candidatus Marinoinvertebrata rohwerii, gen. nov., sp. nov.</title>
        <authorList>
            <person name="Klinges J.G."/>
            <person name="Rosales S.M."/>
            <person name="Mcminds R."/>
            <person name="Shaver E.C."/>
            <person name="Shantz A."/>
            <person name="Peters E.C."/>
            <person name="Burkepile D.E."/>
            <person name="Silliman B.R."/>
            <person name="Vega Thurber R.L."/>
        </authorList>
    </citation>
    <scope>NUCLEOTIDE SEQUENCE [LARGE SCALE GENOMIC DNA]</scope>
    <source>
        <strain evidence="11">a_cerv_44</strain>
    </source>
</reference>
<evidence type="ECO:0000256" key="5">
    <source>
        <dbReference type="ARBA" id="ARBA00022737"/>
    </source>
</evidence>
<keyword evidence="7 8" id="KW-0012">Acyltransferase</keyword>
<evidence type="ECO:0000256" key="2">
    <source>
        <dbReference type="ARBA" id="ARBA00022516"/>
    </source>
</evidence>
<dbReference type="Proteomes" id="UP000279470">
    <property type="component" value="Unassembled WGS sequence"/>
</dbReference>
<proteinExistence type="inferred from homology"/>
<evidence type="ECO:0000313" key="11">
    <source>
        <dbReference type="Proteomes" id="UP000279470"/>
    </source>
</evidence>
<keyword evidence="11" id="KW-1185">Reference proteome</keyword>
<feature type="domain" description="UDP N-acetylglucosamine O-acyltransferase C-terminal" evidence="9">
    <location>
        <begin position="175"/>
        <end position="257"/>
    </location>
</feature>
<gene>
    <name evidence="8" type="primary">lpxA</name>
    <name evidence="10" type="ORF">EIC27_03710</name>
</gene>
<dbReference type="GO" id="GO:0005737">
    <property type="term" value="C:cytoplasm"/>
    <property type="evidence" value="ECO:0007669"/>
    <property type="project" value="UniProtKB-SubCell"/>
</dbReference>
<dbReference type="GO" id="GO:0009245">
    <property type="term" value="P:lipid A biosynthetic process"/>
    <property type="evidence" value="ECO:0007669"/>
    <property type="project" value="UniProtKB-UniRule"/>
</dbReference>
<dbReference type="NCBIfam" id="TIGR01852">
    <property type="entry name" value="lipid_A_lpxA"/>
    <property type="match status" value="1"/>
</dbReference>
<comment type="catalytic activity">
    <reaction evidence="8">
        <text>a (3R)-hydroxyacyl-[ACP] + UDP-N-acetyl-alpha-D-glucosamine = a UDP-3-O-[(3R)-3-hydroxyacyl]-N-acetyl-alpha-D-glucosamine + holo-[ACP]</text>
        <dbReference type="Rhea" id="RHEA:67812"/>
        <dbReference type="Rhea" id="RHEA-COMP:9685"/>
        <dbReference type="Rhea" id="RHEA-COMP:9945"/>
        <dbReference type="ChEBI" id="CHEBI:57705"/>
        <dbReference type="ChEBI" id="CHEBI:64479"/>
        <dbReference type="ChEBI" id="CHEBI:78827"/>
        <dbReference type="ChEBI" id="CHEBI:173225"/>
        <dbReference type="EC" id="2.3.1.129"/>
    </reaction>
</comment>
<comment type="caution">
    <text evidence="10">The sequence shown here is derived from an EMBL/GenBank/DDBJ whole genome shotgun (WGS) entry which is preliminary data.</text>
</comment>